<dbReference type="RefSeq" id="WP_275236675.1">
    <property type="nucleotide sequence ID" value="NZ_JARFJC010000008.1"/>
</dbReference>
<dbReference type="InterPro" id="IPR037673">
    <property type="entry name" value="MSC/AndL"/>
</dbReference>
<evidence type="ECO:0000256" key="7">
    <source>
        <dbReference type="ARBA" id="ARBA00023136"/>
    </source>
</evidence>
<keyword evidence="3" id="KW-1003">Cell membrane</keyword>
<dbReference type="EMBL" id="JAROAV010000015">
    <property type="protein sequence ID" value="MDF8263606.1"/>
    <property type="molecule type" value="Genomic_DNA"/>
</dbReference>
<name>A0ABT6C8I6_9MICO</name>
<dbReference type="SUPFAM" id="SSF81330">
    <property type="entry name" value="Gated mechanosensitive channel"/>
    <property type="match status" value="1"/>
</dbReference>
<keyword evidence="2" id="KW-0813">Transport</keyword>
<evidence type="ECO:0000256" key="4">
    <source>
        <dbReference type="ARBA" id="ARBA00022692"/>
    </source>
</evidence>
<keyword evidence="11" id="KW-1185">Reference proteome</keyword>
<evidence type="ECO:0000256" key="6">
    <source>
        <dbReference type="ARBA" id="ARBA00023065"/>
    </source>
</evidence>
<protein>
    <submittedName>
        <fullName evidence="10">MscL family protein</fullName>
    </submittedName>
</protein>
<keyword evidence="5 9" id="KW-1133">Transmembrane helix</keyword>
<dbReference type="InterPro" id="IPR001185">
    <property type="entry name" value="MS_channel"/>
</dbReference>
<keyword evidence="4 9" id="KW-0812">Transmembrane</keyword>
<comment type="subcellular location">
    <subcellularLocation>
        <location evidence="1">Membrane</location>
        <topology evidence="1">Multi-pass membrane protein</topology>
    </subcellularLocation>
</comment>
<dbReference type="InterPro" id="IPR036019">
    <property type="entry name" value="MscL_channel"/>
</dbReference>
<evidence type="ECO:0000256" key="9">
    <source>
        <dbReference type="SAM" id="Phobius"/>
    </source>
</evidence>
<comment type="caution">
    <text evidence="10">The sequence shown here is derived from an EMBL/GenBank/DDBJ whole genome shotgun (WGS) entry which is preliminary data.</text>
</comment>
<sequence>MKGFKNFVMQGNLVEIAVGLIIALAFKSVIDALVKVIMQLVGKIGGSPDFSNWKPADLSIGAFLTALISFLIVAAVVYFLVVKPYEAAKKRLQRNPDPEVEPTEVELLAQIRDALVTRR</sequence>
<keyword evidence="6" id="KW-0406">Ion transport</keyword>
<keyword evidence="8" id="KW-0407">Ion channel</keyword>
<organism evidence="10 11">
    <name type="scientific">Luteipulveratus flavus</name>
    <dbReference type="NCBI Taxonomy" id="3031728"/>
    <lineage>
        <taxon>Bacteria</taxon>
        <taxon>Bacillati</taxon>
        <taxon>Actinomycetota</taxon>
        <taxon>Actinomycetes</taxon>
        <taxon>Micrococcales</taxon>
        <taxon>Dermacoccaceae</taxon>
        <taxon>Luteipulveratus</taxon>
    </lineage>
</organism>
<dbReference type="PANTHER" id="PTHR30266:SF2">
    <property type="entry name" value="LARGE-CONDUCTANCE MECHANOSENSITIVE CHANNEL"/>
    <property type="match status" value="1"/>
</dbReference>
<evidence type="ECO:0000256" key="3">
    <source>
        <dbReference type="ARBA" id="ARBA00022475"/>
    </source>
</evidence>
<evidence type="ECO:0000313" key="10">
    <source>
        <dbReference type="EMBL" id="MDF8263606.1"/>
    </source>
</evidence>
<dbReference type="Gene3D" id="1.10.1200.120">
    <property type="entry name" value="Large-conductance mechanosensitive channel, MscL, domain 1"/>
    <property type="match status" value="1"/>
</dbReference>
<keyword evidence="7 9" id="KW-0472">Membrane</keyword>
<gene>
    <name evidence="10" type="ORF">P4R38_05020</name>
</gene>
<reference evidence="10 11" key="1">
    <citation type="submission" date="2023-03" db="EMBL/GenBank/DDBJ databases">
        <title>YIM 133296 draft genome.</title>
        <authorList>
            <person name="Xiong L."/>
        </authorList>
    </citation>
    <scope>NUCLEOTIDE SEQUENCE [LARGE SCALE GENOMIC DNA]</scope>
    <source>
        <strain evidence="10 11">YIM 133296</strain>
    </source>
</reference>
<evidence type="ECO:0000313" key="11">
    <source>
        <dbReference type="Proteomes" id="UP001528912"/>
    </source>
</evidence>
<feature type="transmembrane region" description="Helical" evidence="9">
    <location>
        <begin position="58"/>
        <end position="81"/>
    </location>
</feature>
<proteinExistence type="predicted"/>
<evidence type="ECO:0000256" key="5">
    <source>
        <dbReference type="ARBA" id="ARBA00022989"/>
    </source>
</evidence>
<evidence type="ECO:0000256" key="8">
    <source>
        <dbReference type="ARBA" id="ARBA00023303"/>
    </source>
</evidence>
<dbReference type="Proteomes" id="UP001528912">
    <property type="component" value="Unassembled WGS sequence"/>
</dbReference>
<dbReference type="PRINTS" id="PR01264">
    <property type="entry name" value="MECHCHANNEL"/>
</dbReference>
<dbReference type="PANTHER" id="PTHR30266">
    <property type="entry name" value="MECHANOSENSITIVE CHANNEL MSCL"/>
    <property type="match status" value="1"/>
</dbReference>
<accession>A0ABT6C8I6</accession>
<evidence type="ECO:0000256" key="2">
    <source>
        <dbReference type="ARBA" id="ARBA00022448"/>
    </source>
</evidence>
<evidence type="ECO:0000256" key="1">
    <source>
        <dbReference type="ARBA" id="ARBA00004141"/>
    </source>
</evidence>
<feature type="transmembrane region" description="Helical" evidence="9">
    <location>
        <begin position="12"/>
        <end position="38"/>
    </location>
</feature>
<dbReference type="Pfam" id="PF01741">
    <property type="entry name" value="MscL"/>
    <property type="match status" value="1"/>
</dbReference>